<dbReference type="Pfam" id="PF13041">
    <property type="entry name" value="PPR_2"/>
    <property type="match status" value="2"/>
</dbReference>
<dbReference type="FunFam" id="1.25.40.10:FF:000725">
    <property type="entry name" value="Pentatricopeptide repeat-containing protein At3g63370, chloroplastic"/>
    <property type="match status" value="1"/>
</dbReference>
<dbReference type="GO" id="GO:0003723">
    <property type="term" value="F:RNA binding"/>
    <property type="evidence" value="ECO:0007669"/>
    <property type="project" value="InterPro"/>
</dbReference>
<dbReference type="FunCoup" id="A0A200QV00">
    <property type="interactions" value="35"/>
</dbReference>
<accession>A0A200QV00</accession>
<evidence type="ECO:0000256" key="2">
    <source>
        <dbReference type="ARBA" id="ARBA00022737"/>
    </source>
</evidence>
<dbReference type="Proteomes" id="UP000195402">
    <property type="component" value="Unassembled WGS sequence"/>
</dbReference>
<dbReference type="PROSITE" id="PS51375">
    <property type="entry name" value="PPR"/>
    <property type="match status" value="5"/>
</dbReference>
<dbReference type="Pfam" id="PF01535">
    <property type="entry name" value="PPR"/>
    <property type="match status" value="4"/>
</dbReference>
<dbReference type="GO" id="GO:0008270">
    <property type="term" value="F:zinc ion binding"/>
    <property type="evidence" value="ECO:0007669"/>
    <property type="project" value="InterPro"/>
</dbReference>
<feature type="repeat" description="PPR" evidence="3">
    <location>
        <begin position="348"/>
        <end position="382"/>
    </location>
</feature>
<feature type="repeat" description="PPR" evidence="3">
    <location>
        <begin position="75"/>
        <end position="109"/>
    </location>
</feature>
<feature type="repeat" description="PPR" evidence="3">
    <location>
        <begin position="278"/>
        <end position="312"/>
    </location>
</feature>
<evidence type="ECO:0000256" key="4">
    <source>
        <dbReference type="SAM" id="MobiDB-lite"/>
    </source>
</evidence>
<evidence type="ECO:0000256" key="3">
    <source>
        <dbReference type="PROSITE-ProRule" id="PRU00708"/>
    </source>
</evidence>
<dbReference type="FunFam" id="1.25.40.10:FF:000031">
    <property type="entry name" value="Pentatricopeptide repeat-containing protein mitochondrial"/>
    <property type="match status" value="1"/>
</dbReference>
<comment type="caution">
    <text evidence="6">The sequence shown here is derived from an EMBL/GenBank/DDBJ whole genome shotgun (WGS) entry which is preliminary data.</text>
</comment>
<comment type="similarity">
    <text evidence="1">Belongs to the PPR family. PCMP-H subfamily.</text>
</comment>
<dbReference type="OMA" id="MQACNVE"/>
<gene>
    <name evidence="6" type="ORF">BVC80_9027g27</name>
</gene>
<dbReference type="FunFam" id="1.25.40.10:FF:000344">
    <property type="entry name" value="Pentatricopeptide repeat-containing protein"/>
    <property type="match status" value="1"/>
</dbReference>
<feature type="region of interest" description="Disordered" evidence="4">
    <location>
        <begin position="706"/>
        <end position="725"/>
    </location>
</feature>
<feature type="repeat" description="PPR" evidence="3">
    <location>
        <begin position="44"/>
        <end position="74"/>
    </location>
</feature>
<proteinExistence type="inferred from homology"/>
<dbReference type="InterPro" id="IPR046960">
    <property type="entry name" value="PPR_At4g14850-like_plant"/>
</dbReference>
<dbReference type="InterPro" id="IPR002885">
    <property type="entry name" value="PPR_rpt"/>
</dbReference>
<reference evidence="6 7" key="1">
    <citation type="journal article" date="2017" name="Mol. Plant">
        <title>The Genome of Medicinal Plant Macleaya cordata Provides New Insights into Benzylisoquinoline Alkaloids Metabolism.</title>
        <authorList>
            <person name="Liu X."/>
            <person name="Liu Y."/>
            <person name="Huang P."/>
            <person name="Ma Y."/>
            <person name="Qing Z."/>
            <person name="Tang Q."/>
            <person name="Cao H."/>
            <person name="Cheng P."/>
            <person name="Zheng Y."/>
            <person name="Yuan Z."/>
            <person name="Zhou Y."/>
            <person name="Liu J."/>
            <person name="Tang Z."/>
            <person name="Zhuo Y."/>
            <person name="Zhang Y."/>
            <person name="Yu L."/>
            <person name="Huang J."/>
            <person name="Yang P."/>
            <person name="Peng Q."/>
            <person name="Zhang J."/>
            <person name="Jiang W."/>
            <person name="Zhang Z."/>
            <person name="Lin K."/>
            <person name="Ro D.K."/>
            <person name="Chen X."/>
            <person name="Xiong X."/>
            <person name="Shang Y."/>
            <person name="Huang S."/>
            <person name="Zeng J."/>
        </authorList>
    </citation>
    <scope>NUCLEOTIDE SEQUENCE [LARGE SCALE GENOMIC DNA]</scope>
    <source>
        <strain evidence="7">cv. BLH2017</strain>
        <tissue evidence="6">Root</tissue>
    </source>
</reference>
<dbReference type="Pfam" id="PF20431">
    <property type="entry name" value="E_motif"/>
    <property type="match status" value="1"/>
</dbReference>
<dbReference type="Pfam" id="PF14432">
    <property type="entry name" value="DYW_deaminase"/>
    <property type="match status" value="1"/>
</dbReference>
<protein>
    <submittedName>
        <fullName evidence="6">Pentatricopeptide repeat</fullName>
    </submittedName>
</protein>
<dbReference type="PANTHER" id="PTHR47926:SF536">
    <property type="entry name" value="DYW DOMAIN-CONTAINING PROTEIN"/>
    <property type="match status" value="1"/>
</dbReference>
<dbReference type="EMBL" id="MVGT01001058">
    <property type="protein sequence ID" value="OVA14272.1"/>
    <property type="molecule type" value="Genomic_DNA"/>
</dbReference>
<evidence type="ECO:0000256" key="1">
    <source>
        <dbReference type="ARBA" id="ARBA00006643"/>
    </source>
</evidence>
<dbReference type="InterPro" id="IPR046848">
    <property type="entry name" value="E_motif"/>
</dbReference>
<dbReference type="AlphaFoldDB" id="A0A200QV00"/>
<dbReference type="Gene3D" id="1.25.40.10">
    <property type="entry name" value="Tetratricopeptide repeat domain"/>
    <property type="match status" value="5"/>
</dbReference>
<keyword evidence="2" id="KW-0677">Repeat</keyword>
<dbReference type="FunFam" id="1.25.40.10:FF:000351">
    <property type="entry name" value="Pentatricopeptide repeat-containing protein"/>
    <property type="match status" value="1"/>
</dbReference>
<dbReference type="GO" id="GO:0009451">
    <property type="term" value="P:RNA modification"/>
    <property type="evidence" value="ECO:0007669"/>
    <property type="project" value="InterPro"/>
</dbReference>
<dbReference type="InterPro" id="IPR032867">
    <property type="entry name" value="DYW_dom"/>
</dbReference>
<dbReference type="NCBIfam" id="TIGR00756">
    <property type="entry name" value="PPR"/>
    <property type="match status" value="3"/>
</dbReference>
<dbReference type="InterPro" id="IPR011990">
    <property type="entry name" value="TPR-like_helical_dom_sf"/>
</dbReference>
<sequence>MIDCGIKPNKFTFPVVLKACSGLQALEDGKEIHLHVKRFGLHSDVYICTALVDFYAKCGCLSEAQIMFDKMLKRDVVSWNSMIAGHALHGLYEDTMKLVFEMQIAGSSPNSSTIVSILPAVGRAKALNQGKGIHGYCIRRNFDKDALVGTALLDMYGKCNHLEYARRNFDILSTKNEVTWSAMVGAYVLCDHTREALMLFDKMFRDENVNLSPVTLGTVLRGCAKLTDMSKGKQIHGYLIKSGFVLDIMVANSLLAMYAKGGILDDANRFFEEIEMKDTVSFSAIISGYVQNGNAEEALVIFRKMQISTIEPDIATMVGILPACAHLAALENGQCNHSYLIVRGFASDTSIGNALIDMYSKCGRIEFAREVFDRMPKRDIITWNAIILGYGIHGLGAESLLLFHDLLSLGLKPDDVTFINLLSACSHAGLVSEGKHWFTAMNQDFNITPRIEHCICMVDLLGRGGFLDEAFDFIQKMPFDPDVRIWGALLSACRIHENIELGEEVSNKIQMLGPEGTGNFVLLSNIYSAAGRWDDAAQVRIVQRDKGFKKSPGCSWIEINGSVHAFVGGDKSHLQSAWIYAKLEELLVDMKKLGYRADTSFVLQDVEEEEKERSLLYHSEKLAIAFGILSLSPSKPIFVTKNLRVCRDCHTAIKFITKITNRAITVRDATRFHHFRGGSCNCGDFWYPQADSQDEVARSACVKILPPHPESHPRSHPGSTYSITS</sequence>
<evidence type="ECO:0000313" key="7">
    <source>
        <dbReference type="Proteomes" id="UP000195402"/>
    </source>
</evidence>
<feature type="repeat" description="PPR" evidence="3">
    <location>
        <begin position="176"/>
        <end position="206"/>
    </location>
</feature>
<dbReference type="FunFam" id="1.25.40.10:FF:000366">
    <property type="entry name" value="Pentatricopeptide (PPR) repeat-containing protein"/>
    <property type="match status" value="1"/>
</dbReference>
<organism evidence="6 7">
    <name type="scientific">Macleaya cordata</name>
    <name type="common">Five-seeded plume-poppy</name>
    <name type="synonym">Bocconia cordata</name>
    <dbReference type="NCBI Taxonomy" id="56857"/>
    <lineage>
        <taxon>Eukaryota</taxon>
        <taxon>Viridiplantae</taxon>
        <taxon>Streptophyta</taxon>
        <taxon>Embryophyta</taxon>
        <taxon>Tracheophyta</taxon>
        <taxon>Spermatophyta</taxon>
        <taxon>Magnoliopsida</taxon>
        <taxon>Ranunculales</taxon>
        <taxon>Papaveraceae</taxon>
        <taxon>Papaveroideae</taxon>
        <taxon>Macleaya</taxon>
    </lineage>
</organism>
<keyword evidence="7" id="KW-1185">Reference proteome</keyword>
<feature type="domain" description="DYW" evidence="5">
    <location>
        <begin position="594"/>
        <end position="686"/>
    </location>
</feature>
<evidence type="ECO:0000259" key="5">
    <source>
        <dbReference type="Pfam" id="PF14432"/>
    </source>
</evidence>
<dbReference type="InParanoid" id="A0A200QV00"/>
<dbReference type="OrthoDB" id="185373at2759"/>
<dbReference type="PANTHER" id="PTHR47926">
    <property type="entry name" value="PENTATRICOPEPTIDE REPEAT-CONTAINING PROTEIN"/>
    <property type="match status" value="1"/>
</dbReference>
<evidence type="ECO:0000313" key="6">
    <source>
        <dbReference type="EMBL" id="OVA14272.1"/>
    </source>
</evidence>
<name>A0A200QV00_MACCD</name>